<reference evidence="1" key="1">
    <citation type="submission" date="2023-01" db="EMBL/GenBank/DDBJ databases">
        <authorList>
            <person name="Van Ghelder C."/>
            <person name="Rancurel C."/>
        </authorList>
    </citation>
    <scope>NUCLEOTIDE SEQUENCE</scope>
    <source>
        <strain evidence="1">CNCM I-4278</strain>
    </source>
</reference>
<evidence type="ECO:0000313" key="2">
    <source>
        <dbReference type="Proteomes" id="UP001152607"/>
    </source>
</evidence>
<accession>A0A9W4UQR1</accession>
<evidence type="ECO:0000313" key="1">
    <source>
        <dbReference type="EMBL" id="CAI6339402.1"/>
    </source>
</evidence>
<keyword evidence="2" id="KW-1185">Reference proteome</keyword>
<gene>
    <name evidence="1" type="ORF">PDIGIT_LOCUS12561</name>
</gene>
<name>A0A9W4UQR1_9PLEO</name>
<dbReference type="AlphaFoldDB" id="A0A9W4UQR1"/>
<dbReference type="Proteomes" id="UP001152607">
    <property type="component" value="Unassembled WGS sequence"/>
</dbReference>
<sequence>MQLSPPHKVNALPFNHSPNNCQFQHGPLGGLILFAHQTFFLREYVIVAVASFICTSYSPDFPIVSPASIPVTVDNRDAHVLRHTVRGIITVLSMTAKIVHVCLLVLRDMIRSQQDSLTSNAWSIIYLVRLNSAT</sequence>
<comment type="caution">
    <text evidence="1">The sequence shown here is derived from an EMBL/GenBank/DDBJ whole genome shotgun (WGS) entry which is preliminary data.</text>
</comment>
<protein>
    <submittedName>
        <fullName evidence="1">Uncharacterized protein</fullName>
    </submittedName>
</protein>
<organism evidence="1 2">
    <name type="scientific">Periconia digitata</name>
    <dbReference type="NCBI Taxonomy" id="1303443"/>
    <lineage>
        <taxon>Eukaryota</taxon>
        <taxon>Fungi</taxon>
        <taxon>Dikarya</taxon>
        <taxon>Ascomycota</taxon>
        <taxon>Pezizomycotina</taxon>
        <taxon>Dothideomycetes</taxon>
        <taxon>Pleosporomycetidae</taxon>
        <taxon>Pleosporales</taxon>
        <taxon>Massarineae</taxon>
        <taxon>Periconiaceae</taxon>
        <taxon>Periconia</taxon>
    </lineage>
</organism>
<proteinExistence type="predicted"/>
<dbReference type="EMBL" id="CAOQHR010000009">
    <property type="protein sequence ID" value="CAI6339402.1"/>
    <property type="molecule type" value="Genomic_DNA"/>
</dbReference>